<dbReference type="InterPro" id="IPR027039">
    <property type="entry name" value="Crtac1"/>
</dbReference>
<name>F2ANH7_RHOBT</name>
<dbReference type="Gene3D" id="1.25.40.10">
    <property type="entry name" value="Tetratricopeptide repeat domain"/>
    <property type="match status" value="2"/>
</dbReference>
<proteinExistence type="predicted"/>
<protein>
    <recommendedName>
        <fullName evidence="4">TPR repeat-containing protein</fullName>
    </recommendedName>
</protein>
<organism evidence="2 3">
    <name type="scientific">Rhodopirellula baltica WH47</name>
    <dbReference type="NCBI Taxonomy" id="991778"/>
    <lineage>
        <taxon>Bacteria</taxon>
        <taxon>Pseudomonadati</taxon>
        <taxon>Planctomycetota</taxon>
        <taxon>Planctomycetia</taxon>
        <taxon>Pirellulales</taxon>
        <taxon>Pirellulaceae</taxon>
        <taxon>Rhodopirellula</taxon>
    </lineage>
</organism>
<dbReference type="InterPro" id="IPR011990">
    <property type="entry name" value="TPR-like_helical_dom_sf"/>
</dbReference>
<comment type="caution">
    <text evidence="2">The sequence shown here is derived from an EMBL/GenBank/DDBJ whole genome shotgun (WGS) entry which is preliminary data.</text>
</comment>
<evidence type="ECO:0000256" key="1">
    <source>
        <dbReference type="SAM" id="MobiDB-lite"/>
    </source>
</evidence>
<reference evidence="2 3" key="1">
    <citation type="journal article" date="2013" name="Mar. Genomics">
        <title>Expression of sulfatases in Rhodopirellula baltica and the diversity of sulfatases in the genus Rhodopirellula.</title>
        <authorList>
            <person name="Wegner C.E."/>
            <person name="Richter-Heitmann T."/>
            <person name="Klindworth A."/>
            <person name="Klockow C."/>
            <person name="Richter M."/>
            <person name="Achstetter T."/>
            <person name="Glockner F.O."/>
            <person name="Harder J."/>
        </authorList>
    </citation>
    <scope>NUCLEOTIDE SEQUENCE [LARGE SCALE GENOMIC DNA]</scope>
    <source>
        <strain evidence="2 3">WH47</strain>
    </source>
</reference>
<dbReference type="PANTHER" id="PTHR16026">
    <property type="entry name" value="CARTILAGE ACIDIC PROTEIN 1"/>
    <property type="match status" value="1"/>
</dbReference>
<dbReference type="InterPro" id="IPR019734">
    <property type="entry name" value="TPR_rpt"/>
</dbReference>
<dbReference type="RefSeq" id="WP_007325194.1">
    <property type="nucleotide sequence ID" value="NZ_AFAR01000069.1"/>
</dbReference>
<sequence length="465" mass="52021">MSDQHRRTLHWSLNLVVFATMTSQLSCDAISESKLPSALGKAGLEVEQDESTAEVLSNDRPKRSLPRQDTVQPAISVDVTASRELAEQALADGRIDAAYNHARVAFRHGADDPLVIFVMARVLGERHRFEEAIAMLDSVAIRDPQARLPTLGQTAQWMVLKGDWKQAENRYKAILDEVPDIAMVHEEIAKLYLRQGRRHDASSHIRQLCQSGTVKEHWMLELLSISDDSFPMVGSEEDEPIGVLGTAQNLVANDSREEAIKTLINSPGEPSDPERSLLGRLLALEGDQNGLAQWSKEVVLSDESNADAWFAIATLHQMRSEHEKAVACYCKAILRDATDDIGYQRLSQSLQRLAMDDAAKRASERAELIRQSKSLGDQIRRSTGRKYELVVELVELLEQLHRHDESLAWNTIAVANSGRPKNEIQQAILEINEQRLSWLESKSFQTDPTFVLCGLDIDDLPNVPD</sequence>
<evidence type="ECO:0000313" key="3">
    <source>
        <dbReference type="Proteomes" id="UP000006222"/>
    </source>
</evidence>
<evidence type="ECO:0008006" key="4">
    <source>
        <dbReference type="Google" id="ProtNLM"/>
    </source>
</evidence>
<feature type="region of interest" description="Disordered" evidence="1">
    <location>
        <begin position="50"/>
        <end position="70"/>
    </location>
</feature>
<dbReference type="Proteomes" id="UP000006222">
    <property type="component" value="Unassembled WGS sequence"/>
</dbReference>
<accession>F2ANH7</accession>
<dbReference type="SUPFAM" id="SSF48452">
    <property type="entry name" value="TPR-like"/>
    <property type="match status" value="2"/>
</dbReference>
<evidence type="ECO:0000313" key="2">
    <source>
        <dbReference type="EMBL" id="EGF28821.1"/>
    </source>
</evidence>
<dbReference type="PANTHER" id="PTHR16026:SF0">
    <property type="entry name" value="CARTILAGE ACIDIC PROTEIN 1"/>
    <property type="match status" value="1"/>
</dbReference>
<dbReference type="AlphaFoldDB" id="F2ANH7"/>
<dbReference type="PATRIC" id="fig|991778.3.peg.1304"/>
<gene>
    <name evidence="2" type="ORF">RBWH47_05225</name>
</gene>
<dbReference type="SMART" id="SM00028">
    <property type="entry name" value="TPR"/>
    <property type="match status" value="2"/>
</dbReference>
<dbReference type="EMBL" id="AFAR01000069">
    <property type="protein sequence ID" value="EGF28821.1"/>
    <property type="molecule type" value="Genomic_DNA"/>
</dbReference>